<evidence type="ECO:0000313" key="3">
    <source>
        <dbReference type="Proteomes" id="UP000266861"/>
    </source>
</evidence>
<feature type="compositionally biased region" description="Basic and acidic residues" evidence="1">
    <location>
        <begin position="89"/>
        <end position="105"/>
    </location>
</feature>
<accession>A0A397GQ26</accession>
<feature type="compositionally biased region" description="Acidic residues" evidence="1">
    <location>
        <begin position="239"/>
        <end position="257"/>
    </location>
</feature>
<dbReference type="AlphaFoldDB" id="A0A397GQ26"/>
<sequence>MNKKYTVSDTDLLEMIHTRWETRHRIHRTIVKGNRKIELRRLRKNTDIQKKKKLRNRAAEYLFQGGDEKLVLYPRKEVKKILNETEYHFEDNNRDNDNRNNDDNNNRNNDNNNDNDNNRNNNYDDDNNNSNSNSNSSNRSRGTTAATSITSTRQKTTSIYIKDKWWRSESLKKLLHKRIDPMIDIVSRPTNIQKAQKTRIRSEQNKTEAEIPKGAPIWTLSREAFEHLNWVNRDIPIYDPDEDNDNNEEEEDNDNNEEVGTSSRKRKRKGKRKEKEKKNKKSKKNKKK</sequence>
<name>A0A397GQ26_9GLOM</name>
<dbReference type="Proteomes" id="UP000266861">
    <property type="component" value="Unassembled WGS sequence"/>
</dbReference>
<evidence type="ECO:0000256" key="1">
    <source>
        <dbReference type="SAM" id="MobiDB-lite"/>
    </source>
</evidence>
<gene>
    <name evidence="2" type="ORF">Glove_470g25</name>
</gene>
<dbReference type="STRING" id="1348612.A0A397GQ26"/>
<comment type="caution">
    <text evidence="2">The sequence shown here is derived from an EMBL/GenBank/DDBJ whole genome shotgun (WGS) entry which is preliminary data.</text>
</comment>
<evidence type="ECO:0000313" key="2">
    <source>
        <dbReference type="EMBL" id="RHZ51758.1"/>
    </source>
</evidence>
<feature type="compositionally biased region" description="Basic residues" evidence="1">
    <location>
        <begin position="263"/>
        <end position="288"/>
    </location>
</feature>
<feature type="region of interest" description="Disordered" evidence="1">
    <location>
        <begin position="237"/>
        <end position="288"/>
    </location>
</feature>
<protein>
    <submittedName>
        <fullName evidence="2">Uncharacterized protein</fullName>
    </submittedName>
</protein>
<organism evidence="2 3">
    <name type="scientific">Diversispora epigaea</name>
    <dbReference type="NCBI Taxonomy" id="1348612"/>
    <lineage>
        <taxon>Eukaryota</taxon>
        <taxon>Fungi</taxon>
        <taxon>Fungi incertae sedis</taxon>
        <taxon>Mucoromycota</taxon>
        <taxon>Glomeromycotina</taxon>
        <taxon>Glomeromycetes</taxon>
        <taxon>Diversisporales</taxon>
        <taxon>Diversisporaceae</taxon>
        <taxon>Diversispora</taxon>
    </lineage>
</organism>
<proteinExistence type="predicted"/>
<dbReference type="EMBL" id="PQFF01000412">
    <property type="protein sequence ID" value="RHZ51758.1"/>
    <property type="molecule type" value="Genomic_DNA"/>
</dbReference>
<feature type="region of interest" description="Disordered" evidence="1">
    <location>
        <begin position="89"/>
        <end position="154"/>
    </location>
</feature>
<feature type="compositionally biased region" description="Low complexity" evidence="1">
    <location>
        <begin position="106"/>
        <end position="121"/>
    </location>
</feature>
<keyword evidence="3" id="KW-1185">Reference proteome</keyword>
<feature type="compositionally biased region" description="Polar residues" evidence="1">
    <location>
        <begin position="142"/>
        <end position="154"/>
    </location>
</feature>
<reference evidence="2 3" key="1">
    <citation type="submission" date="2018-08" db="EMBL/GenBank/DDBJ databases">
        <title>Genome and evolution of the arbuscular mycorrhizal fungus Diversispora epigaea (formerly Glomus versiforme) and its bacterial endosymbionts.</title>
        <authorList>
            <person name="Sun X."/>
            <person name="Fei Z."/>
            <person name="Harrison M."/>
        </authorList>
    </citation>
    <scope>NUCLEOTIDE SEQUENCE [LARGE SCALE GENOMIC DNA]</scope>
    <source>
        <strain evidence="2 3">IT104</strain>
    </source>
</reference>
<dbReference type="OrthoDB" id="2446350at2759"/>
<feature type="compositionally biased region" description="Low complexity" evidence="1">
    <location>
        <begin position="128"/>
        <end position="141"/>
    </location>
</feature>